<dbReference type="OrthoDB" id="9795531at2"/>
<dbReference type="EMBL" id="LIXZ01000007">
    <property type="protein sequence ID" value="KPL59542.1"/>
    <property type="molecule type" value="Genomic_DNA"/>
</dbReference>
<dbReference type="InterPro" id="IPR036249">
    <property type="entry name" value="Thioredoxin-like_sf"/>
</dbReference>
<dbReference type="RefSeq" id="WP_060672607.1">
    <property type="nucleotide sequence ID" value="NZ_LIXZ01000007.1"/>
</dbReference>
<protein>
    <submittedName>
        <fullName evidence="2">Glutaredoxin</fullName>
    </submittedName>
</protein>
<reference evidence="2 3" key="1">
    <citation type="submission" date="2015-08" db="EMBL/GenBank/DDBJ databases">
        <title>Draft Genome Sequence of Bacillus vietnamensis UCD-SED5.</title>
        <authorList>
            <person name="Lee R.D."/>
            <person name="Jospin G."/>
            <person name="Lang J.M."/>
            <person name="Coil D.A."/>
            <person name="Eisen J.A."/>
        </authorList>
    </citation>
    <scope>NUCLEOTIDE SEQUENCE [LARGE SCALE GENOMIC DNA]</scope>
    <source>
        <strain evidence="2 3">UCD-SED5</strain>
    </source>
</reference>
<organism evidence="2 3">
    <name type="scientific">Rossellomorea vietnamensis</name>
    <dbReference type="NCBI Taxonomy" id="218284"/>
    <lineage>
        <taxon>Bacteria</taxon>
        <taxon>Bacillati</taxon>
        <taxon>Bacillota</taxon>
        <taxon>Bacilli</taxon>
        <taxon>Bacillales</taxon>
        <taxon>Bacillaceae</taxon>
        <taxon>Rossellomorea</taxon>
    </lineage>
</organism>
<dbReference type="eggNOG" id="ENOG5032WZ0">
    <property type="taxonomic scope" value="Bacteria"/>
</dbReference>
<evidence type="ECO:0000313" key="3">
    <source>
        <dbReference type="Proteomes" id="UP000050398"/>
    </source>
</evidence>
<dbReference type="Gene3D" id="3.40.30.10">
    <property type="entry name" value="Glutaredoxin"/>
    <property type="match status" value="1"/>
</dbReference>
<dbReference type="AlphaFoldDB" id="A0A0P6W2F5"/>
<comment type="caution">
    <text evidence="2">The sequence shown here is derived from an EMBL/GenBank/DDBJ whole genome shotgun (WGS) entry which is preliminary data.</text>
</comment>
<dbReference type="Proteomes" id="UP000050398">
    <property type="component" value="Unassembled WGS sequence"/>
</dbReference>
<dbReference type="PROSITE" id="PS51354">
    <property type="entry name" value="GLUTAREDOXIN_2"/>
    <property type="match status" value="1"/>
</dbReference>
<evidence type="ECO:0000313" key="2">
    <source>
        <dbReference type="EMBL" id="KPL59542.1"/>
    </source>
</evidence>
<dbReference type="SUPFAM" id="SSF52833">
    <property type="entry name" value="Thioredoxin-like"/>
    <property type="match status" value="1"/>
</dbReference>
<proteinExistence type="predicted"/>
<dbReference type="InterPro" id="IPR002109">
    <property type="entry name" value="Glutaredoxin"/>
</dbReference>
<evidence type="ECO:0000259" key="1">
    <source>
        <dbReference type="Pfam" id="PF00462"/>
    </source>
</evidence>
<accession>A0A0P6W2F5</accession>
<dbReference type="PATRIC" id="fig|218284.4.peg.3983"/>
<sequence length="93" mass="10671">MSKDLALELYTRPTCSDCQAAKEYLNGKNIAYVHKNVGEDKRFEEELKEITGSRIVPSFAFYKKGIFGQKRVVKNLIGFENNKEEIKQLLGLK</sequence>
<name>A0A0P6W2F5_9BACI</name>
<gene>
    <name evidence="2" type="ORF">AM506_11385</name>
</gene>
<feature type="domain" description="Glutaredoxin" evidence="1">
    <location>
        <begin position="8"/>
        <end position="57"/>
    </location>
</feature>
<dbReference type="CDD" id="cd02976">
    <property type="entry name" value="NrdH"/>
    <property type="match status" value="1"/>
</dbReference>
<dbReference type="Pfam" id="PF00462">
    <property type="entry name" value="Glutaredoxin"/>
    <property type="match status" value="1"/>
</dbReference>